<dbReference type="KEGG" id="ehx:EMIHUDRAFT_438457"/>
<evidence type="ECO:0000313" key="1">
    <source>
        <dbReference type="EnsemblProtists" id="EOD08013"/>
    </source>
</evidence>
<dbReference type="PANTHER" id="PTHR36960">
    <property type="entry name" value="SI:DKEY-32E6.3"/>
    <property type="match status" value="1"/>
</dbReference>
<accession>A0A0D3I9S8</accession>
<dbReference type="Proteomes" id="UP000013827">
    <property type="component" value="Unassembled WGS sequence"/>
</dbReference>
<dbReference type="GeneID" id="17254146"/>
<dbReference type="PaxDb" id="2903-EOD08013"/>
<evidence type="ECO:0000313" key="2">
    <source>
        <dbReference type="Proteomes" id="UP000013827"/>
    </source>
</evidence>
<dbReference type="AlphaFoldDB" id="A0A0D3I9S8"/>
<name>A0A0D3I9S8_EMIH1</name>
<proteinExistence type="predicted"/>
<organism evidence="1 2">
    <name type="scientific">Emiliania huxleyi (strain CCMP1516)</name>
    <dbReference type="NCBI Taxonomy" id="280463"/>
    <lineage>
        <taxon>Eukaryota</taxon>
        <taxon>Haptista</taxon>
        <taxon>Haptophyta</taxon>
        <taxon>Prymnesiophyceae</taxon>
        <taxon>Isochrysidales</taxon>
        <taxon>Noelaerhabdaceae</taxon>
        <taxon>Emiliania</taxon>
    </lineage>
</organism>
<dbReference type="eggNOG" id="ENOG502QR8K">
    <property type="taxonomic scope" value="Eukaryota"/>
</dbReference>
<protein>
    <submittedName>
        <fullName evidence="1">Uncharacterized protein</fullName>
    </submittedName>
</protein>
<dbReference type="HOGENOM" id="CLU_751075_0_0_1"/>
<keyword evidence="2" id="KW-1185">Reference proteome</keyword>
<reference evidence="2" key="1">
    <citation type="journal article" date="2013" name="Nature">
        <title>Pan genome of the phytoplankton Emiliania underpins its global distribution.</title>
        <authorList>
            <person name="Read B.A."/>
            <person name="Kegel J."/>
            <person name="Klute M.J."/>
            <person name="Kuo A."/>
            <person name="Lefebvre S.C."/>
            <person name="Maumus F."/>
            <person name="Mayer C."/>
            <person name="Miller J."/>
            <person name="Monier A."/>
            <person name="Salamov A."/>
            <person name="Young J."/>
            <person name="Aguilar M."/>
            <person name="Claverie J.M."/>
            <person name="Frickenhaus S."/>
            <person name="Gonzalez K."/>
            <person name="Herman E.K."/>
            <person name="Lin Y.C."/>
            <person name="Napier J."/>
            <person name="Ogata H."/>
            <person name="Sarno A.F."/>
            <person name="Shmutz J."/>
            <person name="Schroeder D."/>
            <person name="de Vargas C."/>
            <person name="Verret F."/>
            <person name="von Dassow P."/>
            <person name="Valentin K."/>
            <person name="Van de Peer Y."/>
            <person name="Wheeler G."/>
            <person name="Dacks J.B."/>
            <person name="Delwiche C.F."/>
            <person name="Dyhrman S.T."/>
            <person name="Glockner G."/>
            <person name="John U."/>
            <person name="Richards T."/>
            <person name="Worden A.Z."/>
            <person name="Zhang X."/>
            <person name="Grigoriev I.V."/>
            <person name="Allen A.E."/>
            <person name="Bidle K."/>
            <person name="Borodovsky M."/>
            <person name="Bowler C."/>
            <person name="Brownlee C."/>
            <person name="Cock J.M."/>
            <person name="Elias M."/>
            <person name="Gladyshev V.N."/>
            <person name="Groth M."/>
            <person name="Guda C."/>
            <person name="Hadaegh A."/>
            <person name="Iglesias-Rodriguez M.D."/>
            <person name="Jenkins J."/>
            <person name="Jones B.M."/>
            <person name="Lawson T."/>
            <person name="Leese F."/>
            <person name="Lindquist E."/>
            <person name="Lobanov A."/>
            <person name="Lomsadze A."/>
            <person name="Malik S.B."/>
            <person name="Marsh M.E."/>
            <person name="Mackinder L."/>
            <person name="Mock T."/>
            <person name="Mueller-Roeber B."/>
            <person name="Pagarete A."/>
            <person name="Parker M."/>
            <person name="Probert I."/>
            <person name="Quesneville H."/>
            <person name="Raines C."/>
            <person name="Rensing S.A."/>
            <person name="Riano-Pachon D.M."/>
            <person name="Richier S."/>
            <person name="Rokitta S."/>
            <person name="Shiraiwa Y."/>
            <person name="Soanes D.M."/>
            <person name="van der Giezen M."/>
            <person name="Wahlund T.M."/>
            <person name="Williams B."/>
            <person name="Wilson W."/>
            <person name="Wolfe G."/>
            <person name="Wurch L.L."/>
        </authorList>
    </citation>
    <scope>NUCLEOTIDE SEQUENCE</scope>
</reference>
<dbReference type="EnsemblProtists" id="EOD08013">
    <property type="protein sequence ID" value="EOD08013"/>
    <property type="gene ID" value="EMIHUDRAFT_438457"/>
</dbReference>
<dbReference type="STRING" id="2903.R1BE92"/>
<dbReference type="PANTHER" id="PTHR36960:SF1">
    <property type="entry name" value="SI:DKEY-32E6.3"/>
    <property type="match status" value="1"/>
</dbReference>
<reference evidence="1" key="2">
    <citation type="submission" date="2024-10" db="UniProtKB">
        <authorList>
            <consortium name="EnsemblProtists"/>
        </authorList>
    </citation>
    <scope>IDENTIFICATION</scope>
</reference>
<dbReference type="OMA" id="CEGAVSY"/>
<sequence length="369" mass="39787">MSEASSAHLVLHFDVNETIMIGDPAGGDTYDDSLNKILAKSAFCRATGPLGKNGACDITPTAWHDGTPMAESPPAPPPLQPGWTFDTPPGAAAFYKQPALKRAHAKKFADAGSPGAVYAAQRERCRAALRWAHAPHPALSSEDGAGTLLPAFYRTLDCLHRSGRSFSVVLRTFGSDLPRVQAAINAFARGEHPDYPEGAPGLELPAERMWRGRYDEGGRFSLQPHDEGSGAPTITDEAEAVRALSSPGVSGVMDHYGWWDSHGNDPAAGKPLWLTLEEATTRHLFFDDNIHNDPQDSIVSVRARRDGEAAAFSPLSGAQICSLHGAVLRRVPTMQPVLEPDWFLAEIEACGERLAQLRRGQAWADLLST</sequence>
<dbReference type="RefSeq" id="XP_005760442.1">
    <property type="nucleotide sequence ID" value="XM_005760385.1"/>
</dbReference>